<feature type="transmembrane region" description="Helical" evidence="11">
    <location>
        <begin position="369"/>
        <end position="387"/>
    </location>
</feature>
<dbReference type="InterPro" id="IPR006153">
    <property type="entry name" value="Cation/H_exchanger_TM"/>
</dbReference>
<accession>F8FNX0</accession>
<feature type="transmembrane region" description="Helical" evidence="11">
    <location>
        <begin position="47"/>
        <end position="64"/>
    </location>
</feature>
<keyword evidence="10" id="KW-0739">Sodium transport</keyword>
<feature type="domain" description="Cation/H+ exchanger transmembrane" evidence="12">
    <location>
        <begin position="38"/>
        <end position="388"/>
    </location>
</feature>
<dbReference type="HOGENOM" id="CLU_005126_7_1_9"/>
<proteinExistence type="inferred from homology"/>
<evidence type="ECO:0000256" key="10">
    <source>
        <dbReference type="ARBA" id="ARBA00023201"/>
    </source>
</evidence>
<dbReference type="GO" id="GO:1902600">
    <property type="term" value="P:proton transmembrane transport"/>
    <property type="evidence" value="ECO:0007669"/>
    <property type="project" value="InterPro"/>
</dbReference>
<sequence length="403" mass="42837">MFFYRKIHILTTKERQVTIVLIFQLAIILIASKVAGDISVKLGQPSVLGKLLIGILLGPSVLGIVNNTDILQEISQIGVILLMFIAGLETDIDEFKRTGKPSLFVGVAGIIVPFSLGYLAGVMLNLPVFEAVFLGLLLSATSVSISVQALKEMGNLKTREGATILGAAVIDDVLVIIALAFVMSFAGGDVNLGMVVLKKFVFFAGAILIGWKLVPWFLKRFAHLRVSETVISAGLIICFLYAYLAESAGVAAIIGAYIAGVAISVTPYKHEVFEKVETLGYSIFVPVFFTSIGVTAEFIGITQNLGLIAGLSVLAIATKLVGAALGAKLSGFAWRSSWGIGAAMVSRGEVALIISAIGLENGLLNKEMFAVIVVVVLVTTIVTPPMMKLFFKDAPQLETAESR</sequence>
<evidence type="ECO:0000256" key="4">
    <source>
        <dbReference type="ARBA" id="ARBA00022449"/>
    </source>
</evidence>
<keyword evidence="6 11" id="KW-1133">Transmembrane helix</keyword>
<comment type="subcellular location">
    <subcellularLocation>
        <location evidence="1">Membrane</location>
        <topology evidence="1">Multi-pass membrane protein</topology>
    </subcellularLocation>
</comment>
<dbReference type="Pfam" id="PF00999">
    <property type="entry name" value="Na_H_Exchanger"/>
    <property type="match status" value="1"/>
</dbReference>
<keyword evidence="7" id="KW-0915">Sodium</keyword>
<feature type="transmembrane region" description="Helical" evidence="11">
    <location>
        <begin position="102"/>
        <end position="125"/>
    </location>
</feature>
<keyword evidence="3" id="KW-0813">Transport</keyword>
<feature type="transmembrane region" description="Helical" evidence="11">
    <location>
        <begin position="131"/>
        <end position="150"/>
    </location>
</feature>
<feature type="transmembrane region" description="Helical" evidence="11">
    <location>
        <begin position="162"/>
        <end position="186"/>
    </location>
</feature>
<dbReference type="InterPro" id="IPR004771">
    <property type="entry name" value="K/H_exchanger"/>
</dbReference>
<dbReference type="Proteomes" id="UP000006620">
    <property type="component" value="Chromosome"/>
</dbReference>
<feature type="transmembrane region" description="Helical" evidence="11">
    <location>
        <begin position="307"/>
        <end position="326"/>
    </location>
</feature>
<dbReference type="PANTHER" id="PTHR43562">
    <property type="entry name" value="NAPA-TYPE SODIUM/HYDROGEN ANTIPORTER"/>
    <property type="match status" value="1"/>
</dbReference>
<reference evidence="14" key="1">
    <citation type="submission" date="2011-06" db="EMBL/GenBank/DDBJ databases">
        <title>Complete genome sequence of Paenibacillus mucilaginosus KNP414.</title>
        <authorList>
            <person name="Wang J."/>
            <person name="Hu S."/>
            <person name="Hu X."/>
            <person name="Zhang B."/>
            <person name="Dong D."/>
            <person name="Zhang S."/>
            <person name="Zhao K."/>
            <person name="Wu D."/>
        </authorList>
    </citation>
    <scope>NUCLEOTIDE SEQUENCE [LARGE SCALE GENOMIC DNA]</scope>
    <source>
        <strain evidence="14">KNP414</strain>
    </source>
</reference>
<evidence type="ECO:0000256" key="5">
    <source>
        <dbReference type="ARBA" id="ARBA00022692"/>
    </source>
</evidence>
<dbReference type="PATRIC" id="fig|1036673.3.peg.6074"/>
<organism evidence="13 14">
    <name type="scientific">Paenibacillus mucilaginosus (strain KNP414)</name>
    <dbReference type="NCBI Taxonomy" id="1036673"/>
    <lineage>
        <taxon>Bacteria</taxon>
        <taxon>Bacillati</taxon>
        <taxon>Bacillota</taxon>
        <taxon>Bacilli</taxon>
        <taxon>Bacillales</taxon>
        <taxon>Paenibacillaceae</taxon>
        <taxon>Paenibacillus</taxon>
    </lineage>
</organism>
<evidence type="ECO:0000259" key="12">
    <source>
        <dbReference type="Pfam" id="PF00999"/>
    </source>
</evidence>
<keyword evidence="9 11" id="KW-0472">Membrane</keyword>
<dbReference type="GO" id="GO:0015297">
    <property type="term" value="F:antiporter activity"/>
    <property type="evidence" value="ECO:0007669"/>
    <property type="project" value="UniProtKB-KW"/>
</dbReference>
<keyword evidence="4" id="KW-0050">Antiport</keyword>
<evidence type="ECO:0000313" key="14">
    <source>
        <dbReference type="Proteomes" id="UP000006620"/>
    </source>
</evidence>
<dbReference type="PANTHER" id="PTHR43562:SF3">
    <property type="entry name" value="SODIUM ION_PROTON EXCHANGER (EUROFUNG)"/>
    <property type="match status" value="1"/>
</dbReference>
<evidence type="ECO:0000256" key="1">
    <source>
        <dbReference type="ARBA" id="ARBA00004141"/>
    </source>
</evidence>
<protein>
    <submittedName>
        <fullName evidence="13">Na(+)/H(+)-K(+) antiporter</fullName>
    </submittedName>
</protein>
<keyword evidence="8" id="KW-0406">Ion transport</keyword>
<dbReference type="InterPro" id="IPR038770">
    <property type="entry name" value="Na+/solute_symporter_sf"/>
</dbReference>
<gene>
    <name evidence="13" type="ordered locus">KNP414_06518</name>
</gene>
<evidence type="ECO:0000313" key="13">
    <source>
        <dbReference type="EMBL" id="AEI45039.1"/>
    </source>
</evidence>
<evidence type="ECO:0000256" key="7">
    <source>
        <dbReference type="ARBA" id="ARBA00023053"/>
    </source>
</evidence>
<evidence type="ECO:0000256" key="8">
    <source>
        <dbReference type="ARBA" id="ARBA00023065"/>
    </source>
</evidence>
<dbReference type="AlphaFoldDB" id="F8FNX0"/>
<keyword evidence="5 11" id="KW-0812">Transmembrane</keyword>
<evidence type="ECO:0000256" key="6">
    <source>
        <dbReference type="ARBA" id="ARBA00022989"/>
    </source>
</evidence>
<comment type="similarity">
    <text evidence="2">Belongs to the monovalent cation:proton antiporter 2 (CPA2) transporter (TC 2.A.37) family.</text>
</comment>
<dbReference type="Gene3D" id="1.20.1530.20">
    <property type="match status" value="1"/>
</dbReference>
<reference evidence="13 14" key="2">
    <citation type="journal article" date="2013" name="Genome Announc.">
        <title>Genome Sequence of Growth-Improving Paenibacillus mucilaginosus Strain KNP414.</title>
        <authorList>
            <person name="Lu J.J."/>
            <person name="Wang J.F."/>
            <person name="Hu X.F."/>
        </authorList>
    </citation>
    <scope>NUCLEOTIDE SEQUENCE [LARGE SCALE GENOMIC DNA]</scope>
    <source>
        <strain evidence="13 14">KNP414</strain>
    </source>
</reference>
<evidence type="ECO:0000256" key="2">
    <source>
        <dbReference type="ARBA" id="ARBA00005551"/>
    </source>
</evidence>
<evidence type="ECO:0000256" key="11">
    <source>
        <dbReference type="SAM" id="Phobius"/>
    </source>
</evidence>
<feature type="transmembrane region" description="Helical" evidence="11">
    <location>
        <begin position="192"/>
        <end position="214"/>
    </location>
</feature>
<dbReference type="EMBL" id="CP002869">
    <property type="protein sequence ID" value="AEI45039.1"/>
    <property type="molecule type" value="Genomic_DNA"/>
</dbReference>
<dbReference type="KEGG" id="pms:KNP414_06518"/>
<dbReference type="GO" id="GO:0016020">
    <property type="term" value="C:membrane"/>
    <property type="evidence" value="ECO:0007669"/>
    <property type="project" value="UniProtKB-SubCell"/>
</dbReference>
<dbReference type="GO" id="GO:0006814">
    <property type="term" value="P:sodium ion transport"/>
    <property type="evidence" value="ECO:0007669"/>
    <property type="project" value="UniProtKB-KW"/>
</dbReference>
<dbReference type="NCBIfam" id="TIGR00932">
    <property type="entry name" value="2a37"/>
    <property type="match status" value="1"/>
</dbReference>
<name>F8FNX0_PAEMK</name>
<feature type="transmembrane region" description="Helical" evidence="11">
    <location>
        <begin position="280"/>
        <end position="301"/>
    </location>
</feature>
<feature type="transmembrane region" description="Helical" evidence="11">
    <location>
        <begin position="226"/>
        <end position="244"/>
    </location>
</feature>
<evidence type="ECO:0000256" key="9">
    <source>
        <dbReference type="ARBA" id="ARBA00023136"/>
    </source>
</evidence>
<evidence type="ECO:0000256" key="3">
    <source>
        <dbReference type="ARBA" id="ARBA00022448"/>
    </source>
</evidence>
<dbReference type="GO" id="GO:0008324">
    <property type="term" value="F:monoatomic cation transmembrane transporter activity"/>
    <property type="evidence" value="ECO:0007669"/>
    <property type="project" value="InterPro"/>
</dbReference>
<feature type="transmembrane region" description="Helical" evidence="11">
    <location>
        <begin position="16"/>
        <end position="35"/>
    </location>
</feature>